<evidence type="ECO:0000313" key="2">
    <source>
        <dbReference type="Proteomes" id="UP000785679"/>
    </source>
</evidence>
<name>A0A8J8SYT6_HALGN</name>
<accession>A0A8J8SYT6</accession>
<proteinExistence type="predicted"/>
<protein>
    <submittedName>
        <fullName evidence="1">Uncharacterized protein</fullName>
    </submittedName>
</protein>
<organism evidence="1 2">
    <name type="scientific">Halteria grandinella</name>
    <dbReference type="NCBI Taxonomy" id="5974"/>
    <lineage>
        <taxon>Eukaryota</taxon>
        <taxon>Sar</taxon>
        <taxon>Alveolata</taxon>
        <taxon>Ciliophora</taxon>
        <taxon>Intramacronucleata</taxon>
        <taxon>Spirotrichea</taxon>
        <taxon>Stichotrichia</taxon>
        <taxon>Sporadotrichida</taxon>
        <taxon>Halteriidae</taxon>
        <taxon>Halteria</taxon>
    </lineage>
</organism>
<evidence type="ECO:0000313" key="1">
    <source>
        <dbReference type="EMBL" id="TNV75321.1"/>
    </source>
</evidence>
<dbReference type="AlphaFoldDB" id="A0A8J8SYT6"/>
<reference evidence="1" key="1">
    <citation type="submission" date="2019-06" db="EMBL/GenBank/DDBJ databases">
        <authorList>
            <person name="Zheng W."/>
        </authorList>
    </citation>
    <scope>NUCLEOTIDE SEQUENCE</scope>
    <source>
        <strain evidence="1">QDHG01</strain>
    </source>
</reference>
<gene>
    <name evidence="1" type="ORF">FGO68_gene4181</name>
</gene>
<dbReference type="EMBL" id="RRYP01015847">
    <property type="protein sequence ID" value="TNV75321.1"/>
    <property type="molecule type" value="Genomic_DNA"/>
</dbReference>
<comment type="caution">
    <text evidence="1">The sequence shown here is derived from an EMBL/GenBank/DDBJ whole genome shotgun (WGS) entry which is preliminary data.</text>
</comment>
<sequence length="94" mass="10815">MRRSGGFLYFHVAVWNSDNYQLENTIIQSLPCIRTVCTSDKFCSYLPFSCLNWSIIFTFSKKTNNITCPQSIALAQFYSAIVKQLQVSTMRCHS</sequence>
<dbReference type="Proteomes" id="UP000785679">
    <property type="component" value="Unassembled WGS sequence"/>
</dbReference>
<keyword evidence="2" id="KW-1185">Reference proteome</keyword>